<dbReference type="Pfam" id="PF00067">
    <property type="entry name" value="p450"/>
    <property type="match status" value="1"/>
</dbReference>
<comment type="subcellular location">
    <subcellularLocation>
        <location evidence="2">Membrane</location>
    </subcellularLocation>
</comment>
<dbReference type="GO" id="GO:0005506">
    <property type="term" value="F:iron ion binding"/>
    <property type="evidence" value="ECO:0007669"/>
    <property type="project" value="InterPro"/>
</dbReference>
<comment type="caution">
    <text evidence="15">The sequence shown here is derived from an EMBL/GenBank/DDBJ whole genome shotgun (WGS) entry which is preliminary data.</text>
</comment>
<evidence type="ECO:0008006" key="17">
    <source>
        <dbReference type="Google" id="ProtNLM"/>
    </source>
</evidence>
<keyword evidence="5 13" id="KW-0349">Heme</keyword>
<keyword evidence="11 14" id="KW-0503">Monooxygenase</keyword>
<name>A0A8H3D3Q0_9AGAM</name>
<evidence type="ECO:0000256" key="2">
    <source>
        <dbReference type="ARBA" id="ARBA00004370"/>
    </source>
</evidence>
<evidence type="ECO:0000256" key="8">
    <source>
        <dbReference type="ARBA" id="ARBA00022989"/>
    </source>
</evidence>
<keyword evidence="10 13" id="KW-0408">Iron</keyword>
<dbReference type="Gene3D" id="1.10.630.10">
    <property type="entry name" value="Cytochrome P450"/>
    <property type="match status" value="1"/>
</dbReference>
<evidence type="ECO:0000256" key="12">
    <source>
        <dbReference type="ARBA" id="ARBA00023136"/>
    </source>
</evidence>
<keyword evidence="8" id="KW-1133">Transmembrane helix</keyword>
<evidence type="ECO:0000256" key="4">
    <source>
        <dbReference type="ARBA" id="ARBA00010617"/>
    </source>
</evidence>
<dbReference type="AlphaFoldDB" id="A0A8H3D3Q0"/>
<dbReference type="PRINTS" id="PR00463">
    <property type="entry name" value="EP450I"/>
</dbReference>
<evidence type="ECO:0000256" key="1">
    <source>
        <dbReference type="ARBA" id="ARBA00001971"/>
    </source>
</evidence>
<dbReference type="InterPro" id="IPR036396">
    <property type="entry name" value="Cyt_P450_sf"/>
</dbReference>
<dbReference type="GO" id="GO:0004497">
    <property type="term" value="F:monooxygenase activity"/>
    <property type="evidence" value="ECO:0007669"/>
    <property type="project" value="UniProtKB-KW"/>
</dbReference>
<sequence>MPSEYEYLGFMRLGEQLGRRHLQRLSDTQRSDCYIIDVSVSPCVDRTLPRVMTRDETVYKNADVFDPDRFLDPSTPLTPGFGWGRRRCPGTHFAEASLFIIIASVLTTFDIGVAQDENGKDIIPSRKMSSLLTPQNFIFKLTPRST</sequence>
<reference evidence="15" key="1">
    <citation type="submission" date="2021-01" db="EMBL/GenBank/DDBJ databases">
        <authorList>
            <person name="Kaushik A."/>
        </authorList>
    </citation>
    <scope>NUCLEOTIDE SEQUENCE</scope>
    <source>
        <strain evidence="15">Type strain: AG8-Rh-89/</strain>
    </source>
</reference>
<dbReference type="GO" id="GO:0016020">
    <property type="term" value="C:membrane"/>
    <property type="evidence" value="ECO:0007669"/>
    <property type="project" value="UniProtKB-SubCell"/>
</dbReference>
<evidence type="ECO:0000256" key="7">
    <source>
        <dbReference type="ARBA" id="ARBA00022723"/>
    </source>
</evidence>
<evidence type="ECO:0000256" key="5">
    <source>
        <dbReference type="ARBA" id="ARBA00022617"/>
    </source>
</evidence>
<feature type="binding site" description="axial binding residue" evidence="13">
    <location>
        <position position="88"/>
    </location>
    <ligand>
        <name>heme</name>
        <dbReference type="ChEBI" id="CHEBI:30413"/>
    </ligand>
    <ligandPart>
        <name>Fe</name>
        <dbReference type="ChEBI" id="CHEBI:18248"/>
    </ligandPart>
</feature>
<dbReference type="Proteomes" id="UP000663850">
    <property type="component" value="Unassembled WGS sequence"/>
</dbReference>
<evidence type="ECO:0000256" key="6">
    <source>
        <dbReference type="ARBA" id="ARBA00022692"/>
    </source>
</evidence>
<dbReference type="PROSITE" id="PS00086">
    <property type="entry name" value="CYTOCHROME_P450"/>
    <property type="match status" value="1"/>
</dbReference>
<dbReference type="PANTHER" id="PTHR46300">
    <property type="entry name" value="P450, PUTATIVE (EUROFUNG)-RELATED-RELATED"/>
    <property type="match status" value="1"/>
</dbReference>
<evidence type="ECO:0000256" key="9">
    <source>
        <dbReference type="ARBA" id="ARBA00023002"/>
    </source>
</evidence>
<keyword evidence="6" id="KW-0812">Transmembrane</keyword>
<comment type="pathway">
    <text evidence="3">Secondary metabolite biosynthesis.</text>
</comment>
<protein>
    <recommendedName>
        <fullName evidence="17">O-methylsterigmatocystin oxidoreductase</fullName>
    </recommendedName>
</protein>
<evidence type="ECO:0000256" key="10">
    <source>
        <dbReference type="ARBA" id="ARBA00023004"/>
    </source>
</evidence>
<accession>A0A8H3D3Q0</accession>
<evidence type="ECO:0000256" key="11">
    <source>
        <dbReference type="ARBA" id="ARBA00023033"/>
    </source>
</evidence>
<keyword evidence="12" id="KW-0472">Membrane</keyword>
<dbReference type="InterPro" id="IPR002401">
    <property type="entry name" value="Cyt_P450_E_grp-I"/>
</dbReference>
<dbReference type="InterPro" id="IPR017972">
    <property type="entry name" value="Cyt_P450_CS"/>
</dbReference>
<dbReference type="InterPro" id="IPR001128">
    <property type="entry name" value="Cyt_P450"/>
</dbReference>
<dbReference type="GO" id="GO:0016705">
    <property type="term" value="F:oxidoreductase activity, acting on paired donors, with incorporation or reduction of molecular oxygen"/>
    <property type="evidence" value="ECO:0007669"/>
    <property type="project" value="InterPro"/>
</dbReference>
<dbReference type="PANTHER" id="PTHR46300:SF2">
    <property type="entry name" value="CYTOCHROME P450 MONOOXYGENASE ALNH-RELATED"/>
    <property type="match status" value="1"/>
</dbReference>
<dbReference type="GO" id="GO:0020037">
    <property type="term" value="F:heme binding"/>
    <property type="evidence" value="ECO:0007669"/>
    <property type="project" value="InterPro"/>
</dbReference>
<evidence type="ECO:0000256" key="13">
    <source>
        <dbReference type="PIRSR" id="PIRSR602401-1"/>
    </source>
</evidence>
<dbReference type="EMBL" id="CAJMWZ010005594">
    <property type="protein sequence ID" value="CAE6508355.1"/>
    <property type="molecule type" value="Genomic_DNA"/>
</dbReference>
<proteinExistence type="inferred from homology"/>
<keyword evidence="7 13" id="KW-0479">Metal-binding</keyword>
<gene>
    <name evidence="15" type="ORF">RDB_LOCUS103813</name>
</gene>
<evidence type="ECO:0000313" key="16">
    <source>
        <dbReference type="Proteomes" id="UP000663850"/>
    </source>
</evidence>
<keyword evidence="9 14" id="KW-0560">Oxidoreductase</keyword>
<comment type="cofactor">
    <cofactor evidence="1 13">
        <name>heme</name>
        <dbReference type="ChEBI" id="CHEBI:30413"/>
    </cofactor>
</comment>
<evidence type="ECO:0000313" key="15">
    <source>
        <dbReference type="EMBL" id="CAE6508355.1"/>
    </source>
</evidence>
<organism evidence="15 16">
    <name type="scientific">Rhizoctonia solani</name>
    <dbReference type="NCBI Taxonomy" id="456999"/>
    <lineage>
        <taxon>Eukaryota</taxon>
        <taxon>Fungi</taxon>
        <taxon>Dikarya</taxon>
        <taxon>Basidiomycota</taxon>
        <taxon>Agaricomycotina</taxon>
        <taxon>Agaricomycetes</taxon>
        <taxon>Cantharellales</taxon>
        <taxon>Ceratobasidiaceae</taxon>
        <taxon>Rhizoctonia</taxon>
    </lineage>
</organism>
<dbReference type="SUPFAM" id="SSF48264">
    <property type="entry name" value="Cytochrome P450"/>
    <property type="match status" value="1"/>
</dbReference>
<dbReference type="InterPro" id="IPR050364">
    <property type="entry name" value="Cytochrome_P450_fung"/>
</dbReference>
<evidence type="ECO:0000256" key="3">
    <source>
        <dbReference type="ARBA" id="ARBA00005179"/>
    </source>
</evidence>
<comment type="similarity">
    <text evidence="4 14">Belongs to the cytochrome P450 family.</text>
</comment>
<evidence type="ECO:0000256" key="14">
    <source>
        <dbReference type="RuleBase" id="RU000461"/>
    </source>
</evidence>